<accession>A0A0S4U593</accession>
<dbReference type="AlphaFoldDB" id="A0A0S4U593"/>
<dbReference type="EMBL" id="LN899821">
    <property type="protein sequence ID" value="CUV17422.1"/>
    <property type="molecule type" value="Genomic_DNA"/>
</dbReference>
<dbReference type="InterPro" id="IPR025391">
    <property type="entry name" value="DUF4123"/>
</dbReference>
<name>A0A0S4U593_RALSL</name>
<reference evidence="2" key="1">
    <citation type="submission" date="2015-10" db="EMBL/GenBank/DDBJ databases">
        <authorList>
            <person name="Gilbert D.G."/>
        </authorList>
    </citation>
    <scope>NUCLEOTIDE SEQUENCE</scope>
    <source>
        <strain evidence="2">Phyl III-seqv23</strain>
    </source>
</reference>
<sequence>MATRFQIQDPRHRAPAWVDDYPADAVEQLLSALPPLDVYALVDNAYDTDFAHRLRRRFPDMPPRSLYAGRYEGPGLDEIAPTLMRLPDAPAERRTRLDFLLQETSGKPMLSFLHANAPAADPLTHLCNQMEAVDHEGTAFLIRLADTNALDAVLQVFNDAQRQRFLSDTQWWYFRRDGSLRHASHATGGGGDAESTPYRCTAAQMQQLEALARPGAMLNLVQNSPHIFGDLTGLPSQAYECIRMALQAIEPGNPTHDAVALRLIASALNEAGLLQHAA</sequence>
<dbReference type="Pfam" id="PF13503">
    <property type="entry name" value="DUF4123"/>
    <property type="match status" value="1"/>
</dbReference>
<gene>
    <name evidence="2" type="ORF">PSS4_v1_310017</name>
</gene>
<feature type="domain" description="DUF4123" evidence="1">
    <location>
        <begin position="38"/>
        <end position="163"/>
    </location>
</feature>
<evidence type="ECO:0000259" key="1">
    <source>
        <dbReference type="Pfam" id="PF13503"/>
    </source>
</evidence>
<proteinExistence type="predicted"/>
<evidence type="ECO:0000313" key="2">
    <source>
        <dbReference type="EMBL" id="CUV17422.1"/>
    </source>
</evidence>
<organism evidence="2">
    <name type="scientific">Ralstonia solanacearum</name>
    <name type="common">Pseudomonas solanacearum</name>
    <dbReference type="NCBI Taxonomy" id="305"/>
    <lineage>
        <taxon>Bacteria</taxon>
        <taxon>Pseudomonadati</taxon>
        <taxon>Pseudomonadota</taxon>
        <taxon>Betaproteobacteria</taxon>
        <taxon>Burkholderiales</taxon>
        <taxon>Burkholderiaceae</taxon>
        <taxon>Ralstonia</taxon>
        <taxon>Ralstonia solanacearum species complex</taxon>
    </lineage>
</organism>
<protein>
    <recommendedName>
        <fullName evidence="1">DUF4123 domain-containing protein</fullName>
    </recommendedName>
</protein>